<organism evidence="1">
    <name type="scientific">Rhizophora mucronata</name>
    <name type="common">Asiatic mangrove</name>
    <dbReference type="NCBI Taxonomy" id="61149"/>
    <lineage>
        <taxon>Eukaryota</taxon>
        <taxon>Viridiplantae</taxon>
        <taxon>Streptophyta</taxon>
        <taxon>Embryophyta</taxon>
        <taxon>Tracheophyta</taxon>
        <taxon>Spermatophyta</taxon>
        <taxon>Magnoliopsida</taxon>
        <taxon>eudicotyledons</taxon>
        <taxon>Gunneridae</taxon>
        <taxon>Pentapetalae</taxon>
        <taxon>rosids</taxon>
        <taxon>fabids</taxon>
        <taxon>Malpighiales</taxon>
        <taxon>Rhizophoraceae</taxon>
        <taxon>Rhizophora</taxon>
    </lineage>
</organism>
<name>A0A2P2N8J3_RHIMU</name>
<sequence length="32" mass="3441">MCTGCLPALRKANFALLGLDSEVTTPHRALLK</sequence>
<dbReference type="EMBL" id="GGEC01058315">
    <property type="protein sequence ID" value="MBX38799.1"/>
    <property type="molecule type" value="Transcribed_RNA"/>
</dbReference>
<evidence type="ECO:0000313" key="1">
    <source>
        <dbReference type="EMBL" id="MBX38799.1"/>
    </source>
</evidence>
<proteinExistence type="predicted"/>
<protein>
    <submittedName>
        <fullName evidence="1">Uncharacterized protein</fullName>
    </submittedName>
</protein>
<dbReference type="AlphaFoldDB" id="A0A2P2N8J3"/>
<reference evidence="1" key="1">
    <citation type="submission" date="2018-02" db="EMBL/GenBank/DDBJ databases">
        <title>Rhizophora mucronata_Transcriptome.</title>
        <authorList>
            <person name="Meera S.P."/>
            <person name="Sreeshan A."/>
            <person name="Augustine A."/>
        </authorList>
    </citation>
    <scope>NUCLEOTIDE SEQUENCE</scope>
    <source>
        <tissue evidence="1">Leaf</tissue>
    </source>
</reference>
<accession>A0A2P2N8J3</accession>